<name>A0A1G6BZ31_9HYPH</name>
<dbReference type="InterPro" id="IPR018666">
    <property type="entry name" value="DUF2125"/>
</dbReference>
<dbReference type="AlphaFoldDB" id="A0A1G6BZ31"/>
<keyword evidence="3" id="KW-1185">Reference proteome</keyword>
<dbReference type="OrthoDB" id="7169664at2"/>
<sequence length="343" mass="35648">MTKRRHRFRRGTTIATLVVVLLVVLWGGYWYLSNRMATSAVQDLLASLAADGRAVACVENETGGFPLSLDLDCGQPSFNDTKAGMAVGFTRLTASAPVYWPGSVTAALSAPMAIDAPAQGLAYDANWLRAIANADAGLSGLNSIAFELDELTVAAKPDVKKPPFTRLAASRARGAAEPAGGDAYRFTLLADDLLVKLRKGADLPAFAIQMDVTAHDVGGSLGTDPAATMRAWLASGGTVDVTSLLVALGGSVIRASGAVRLSPAGLITGNLTVRVSGLKKLPKAVAKIRPGAEDQVKQWIAAASMFAKPVEGDADAREMPIAIRDGVVSVGVIAVATIPPLRF</sequence>
<keyword evidence="1" id="KW-1133">Transmembrane helix</keyword>
<dbReference type="Pfam" id="PF09898">
    <property type="entry name" value="DUF2125"/>
    <property type="match status" value="1"/>
</dbReference>
<evidence type="ECO:0000256" key="1">
    <source>
        <dbReference type="SAM" id="Phobius"/>
    </source>
</evidence>
<dbReference type="RefSeq" id="WP_090876280.1">
    <property type="nucleotide sequence ID" value="NZ_FMXQ01000003.1"/>
</dbReference>
<evidence type="ECO:0000313" key="2">
    <source>
        <dbReference type="EMBL" id="SDB25854.1"/>
    </source>
</evidence>
<evidence type="ECO:0008006" key="4">
    <source>
        <dbReference type="Google" id="ProtNLM"/>
    </source>
</evidence>
<keyword evidence="1" id="KW-0812">Transmembrane</keyword>
<organism evidence="2 3">
    <name type="scientific">Bauldia litoralis</name>
    <dbReference type="NCBI Taxonomy" id="665467"/>
    <lineage>
        <taxon>Bacteria</taxon>
        <taxon>Pseudomonadati</taxon>
        <taxon>Pseudomonadota</taxon>
        <taxon>Alphaproteobacteria</taxon>
        <taxon>Hyphomicrobiales</taxon>
        <taxon>Kaistiaceae</taxon>
        <taxon>Bauldia</taxon>
    </lineage>
</organism>
<accession>A0A1G6BZ31</accession>
<reference evidence="2 3" key="1">
    <citation type="submission" date="2016-10" db="EMBL/GenBank/DDBJ databases">
        <authorList>
            <person name="de Groot N.N."/>
        </authorList>
    </citation>
    <scope>NUCLEOTIDE SEQUENCE [LARGE SCALE GENOMIC DNA]</scope>
    <source>
        <strain evidence="2 3">ATCC 35022</strain>
    </source>
</reference>
<gene>
    <name evidence="2" type="ORF">SAMN02982931_02029</name>
</gene>
<dbReference type="STRING" id="665467.SAMN02982931_02029"/>
<dbReference type="EMBL" id="FMXQ01000003">
    <property type="protein sequence ID" value="SDB25854.1"/>
    <property type="molecule type" value="Genomic_DNA"/>
</dbReference>
<evidence type="ECO:0000313" key="3">
    <source>
        <dbReference type="Proteomes" id="UP000199071"/>
    </source>
</evidence>
<protein>
    <recommendedName>
        <fullName evidence="4">DUF2125 domain-containing protein</fullName>
    </recommendedName>
</protein>
<proteinExistence type="predicted"/>
<dbReference type="Proteomes" id="UP000199071">
    <property type="component" value="Unassembled WGS sequence"/>
</dbReference>
<feature type="transmembrane region" description="Helical" evidence="1">
    <location>
        <begin position="12"/>
        <end position="32"/>
    </location>
</feature>
<keyword evidence="1" id="KW-0472">Membrane</keyword>